<gene>
    <name evidence="1" type="ORF">OH136_15615</name>
</gene>
<reference evidence="1" key="1">
    <citation type="submission" date="2022-10" db="EMBL/GenBank/DDBJ databases">
        <authorList>
            <person name="Yue Y."/>
        </authorList>
    </citation>
    <scope>NUCLEOTIDE SEQUENCE</scope>
    <source>
        <strain evidence="1">Z654</strain>
    </source>
</reference>
<proteinExistence type="predicted"/>
<dbReference type="EMBL" id="JAOYFC010000006">
    <property type="protein sequence ID" value="MCV6825990.1"/>
    <property type="molecule type" value="Genomic_DNA"/>
</dbReference>
<dbReference type="AlphaFoldDB" id="A0AAE3LUV2"/>
<name>A0AAE3LUV2_9RHOB</name>
<dbReference type="RefSeq" id="WP_263954962.1">
    <property type="nucleotide sequence ID" value="NZ_JAOYFC010000006.1"/>
</dbReference>
<protein>
    <submittedName>
        <fullName evidence="1">Uncharacterized protein</fullName>
    </submittedName>
</protein>
<sequence length="153" mass="16009">MAADDFFVFAHALEEIHKGNVDFENDSFRMVLVADSYTPNQLTDDAWSDISADEVANGGGYSTNGETLAVTVSRSGNIVTVDCDNQVWSSATITAKYAVIVRDADANGTLAASDLPISFVDLLPSGGSASSTNGDFSVTINANGVFRSTAAIT</sequence>
<organism evidence="1 2">
    <name type="scientific">Halocynthiibacter halioticoli</name>
    <dbReference type="NCBI Taxonomy" id="2986804"/>
    <lineage>
        <taxon>Bacteria</taxon>
        <taxon>Pseudomonadati</taxon>
        <taxon>Pseudomonadota</taxon>
        <taxon>Alphaproteobacteria</taxon>
        <taxon>Rhodobacterales</taxon>
        <taxon>Paracoccaceae</taxon>
        <taxon>Halocynthiibacter</taxon>
    </lineage>
</organism>
<evidence type="ECO:0000313" key="1">
    <source>
        <dbReference type="EMBL" id="MCV6825990.1"/>
    </source>
</evidence>
<evidence type="ECO:0000313" key="2">
    <source>
        <dbReference type="Proteomes" id="UP001208041"/>
    </source>
</evidence>
<comment type="caution">
    <text evidence="1">The sequence shown here is derived from an EMBL/GenBank/DDBJ whole genome shotgun (WGS) entry which is preliminary data.</text>
</comment>
<accession>A0AAE3LUV2</accession>
<keyword evidence="2" id="KW-1185">Reference proteome</keyword>
<dbReference type="Proteomes" id="UP001208041">
    <property type="component" value="Unassembled WGS sequence"/>
</dbReference>